<protein>
    <submittedName>
        <fullName evidence="2">DUF1134 domain-containing protein</fullName>
    </submittedName>
</protein>
<sequence length="201" mass="21293">MERRHFLLGAASTAAAPLVTSLLPSVAQAAAAKTPAPTDSTYQRDEILRAGSDFLGVTVEALGGAIEKVFADYGDRPTAYIAGEEVSGAIAVGLRYGKGLVHMKSLASPEKIFWRGPSVGFDTGGNASRVFALVYQLTDLQEIYQRIPGVEGSAYFVGGLGVNYQQTDDLIVAPIRAGVGFRLGASVGYLAYSKTRKWFPA</sequence>
<organism evidence="2 3">
    <name type="scientific">Asticcacaulis aquaticus</name>
    <dbReference type="NCBI Taxonomy" id="2984212"/>
    <lineage>
        <taxon>Bacteria</taxon>
        <taxon>Pseudomonadati</taxon>
        <taxon>Pseudomonadota</taxon>
        <taxon>Alphaproteobacteria</taxon>
        <taxon>Caulobacterales</taxon>
        <taxon>Caulobacteraceae</taxon>
        <taxon>Asticcacaulis</taxon>
    </lineage>
</organism>
<evidence type="ECO:0000256" key="1">
    <source>
        <dbReference type="SAM" id="SignalP"/>
    </source>
</evidence>
<dbReference type="InterPro" id="IPR006311">
    <property type="entry name" value="TAT_signal"/>
</dbReference>
<evidence type="ECO:0000313" key="3">
    <source>
        <dbReference type="Proteomes" id="UP001214854"/>
    </source>
</evidence>
<dbReference type="EMBL" id="JAQQKX010000014">
    <property type="protein sequence ID" value="MDC7684663.1"/>
    <property type="molecule type" value="Genomic_DNA"/>
</dbReference>
<dbReference type="RefSeq" id="WP_272749134.1">
    <property type="nucleotide sequence ID" value="NZ_JAQQKX010000014.1"/>
</dbReference>
<comment type="caution">
    <text evidence="2">The sequence shown here is derived from an EMBL/GenBank/DDBJ whole genome shotgun (WGS) entry which is preliminary data.</text>
</comment>
<reference evidence="2 3" key="1">
    <citation type="submission" date="2023-01" db="EMBL/GenBank/DDBJ databases">
        <title>Novel species of the genus Asticcacaulis isolated from rivers.</title>
        <authorList>
            <person name="Lu H."/>
        </authorList>
    </citation>
    <scope>NUCLEOTIDE SEQUENCE [LARGE SCALE GENOMIC DNA]</scope>
    <source>
        <strain evidence="2 3">BYS171W</strain>
    </source>
</reference>
<proteinExistence type="predicted"/>
<dbReference type="Proteomes" id="UP001214854">
    <property type="component" value="Unassembled WGS sequence"/>
</dbReference>
<gene>
    <name evidence="2" type="ORF">PQU92_15360</name>
</gene>
<keyword evidence="3" id="KW-1185">Reference proteome</keyword>
<keyword evidence="1" id="KW-0732">Signal</keyword>
<evidence type="ECO:0000313" key="2">
    <source>
        <dbReference type="EMBL" id="MDC7684663.1"/>
    </source>
</evidence>
<feature type="chain" id="PRO_5047137502" evidence="1">
    <location>
        <begin position="30"/>
        <end position="201"/>
    </location>
</feature>
<name>A0ABT5HXA6_9CAUL</name>
<dbReference type="Pfam" id="PF06577">
    <property type="entry name" value="EipA"/>
    <property type="match status" value="1"/>
</dbReference>
<accession>A0ABT5HXA6</accession>
<dbReference type="PROSITE" id="PS51318">
    <property type="entry name" value="TAT"/>
    <property type="match status" value="1"/>
</dbReference>
<feature type="signal peptide" evidence="1">
    <location>
        <begin position="1"/>
        <end position="29"/>
    </location>
</feature>
<dbReference type="InterPro" id="IPR008325">
    <property type="entry name" value="EipA-like"/>
</dbReference>